<dbReference type="GO" id="GO:0003774">
    <property type="term" value="F:cytoskeletal motor activity"/>
    <property type="evidence" value="ECO:0007669"/>
    <property type="project" value="InterPro"/>
</dbReference>
<dbReference type="Pfam" id="PF01052">
    <property type="entry name" value="FliMN_C"/>
    <property type="match status" value="1"/>
</dbReference>
<dbReference type="GO" id="GO:0050918">
    <property type="term" value="P:positive chemotaxis"/>
    <property type="evidence" value="ECO:0007669"/>
    <property type="project" value="TreeGrafter"/>
</dbReference>
<protein>
    <submittedName>
        <fullName evidence="3">Type III secretion system protein</fullName>
    </submittedName>
</protein>
<dbReference type="PANTHER" id="PTHR30034:SF6">
    <property type="entry name" value="YOP PROTEINS TRANSLOCATION PROTEIN Q"/>
    <property type="match status" value="1"/>
</dbReference>
<sequence>MSEVTRLHFPRLTRTAVRSQNLLARAHCFPFTLGDEAGELYLLPGEASSPATFSHWRCALGHFSLADATPVLNLLSLSPFSALHGLCAEDEWQTILFNQYLSPELARLFGDITVSDVQEQHELCARLHVRLGERHAECPLQLSHSGLAHWLKQPGWQKSHSTLPDTLVYSQPLVLGRITLHTPQLQALSAGDVLVPPVSYFTPDGQGSLILAGQQLHGELQLPHHFLLTHMESTALDPYAADEFDAVSQPETLTTDENTQLASLPLSLEVRCGRTRLTLGELQQLQAGSVLTLDNVTPGEAGLYHGDTLIAHGELVDVEGHLGLQLTRLLLTSQQEAG</sequence>
<comment type="caution">
    <text evidence="3">The sequence shown here is derived from an EMBL/GenBank/DDBJ whole genome shotgun (WGS) entry which is preliminary data.</text>
</comment>
<dbReference type="EMBL" id="JFHN01000044">
    <property type="protein sequence ID" value="EXU75786.1"/>
    <property type="molecule type" value="Genomic_DNA"/>
</dbReference>
<dbReference type="GO" id="GO:0009425">
    <property type="term" value="C:bacterial-type flagellum basal body"/>
    <property type="evidence" value="ECO:0007669"/>
    <property type="project" value="InterPro"/>
</dbReference>
<evidence type="ECO:0000313" key="3">
    <source>
        <dbReference type="EMBL" id="EXU75786.1"/>
    </source>
</evidence>
<dbReference type="PANTHER" id="PTHR30034">
    <property type="entry name" value="FLAGELLAR MOTOR SWITCH PROTEIN FLIM"/>
    <property type="match status" value="1"/>
</dbReference>
<dbReference type="STRING" id="69222.BG55_09185"/>
<gene>
    <name evidence="3" type="ORF">BG55_09185</name>
</gene>
<dbReference type="Gene3D" id="2.30.330.10">
    <property type="entry name" value="SpoA-like"/>
    <property type="match status" value="1"/>
</dbReference>
<accession>A0A014M1U3</accession>
<dbReference type="InterPro" id="IPR036429">
    <property type="entry name" value="SpoA-like_sf"/>
</dbReference>
<dbReference type="AlphaFoldDB" id="A0A014M1U3"/>
<dbReference type="InterPro" id="IPR013385">
    <property type="entry name" value="T3SS_SpaO/YscQ/SpaO"/>
</dbReference>
<proteinExistence type="inferred from homology"/>
<evidence type="ECO:0000313" key="4">
    <source>
        <dbReference type="Proteomes" id="UP000019918"/>
    </source>
</evidence>
<keyword evidence="4" id="KW-1185">Reference proteome</keyword>
<dbReference type="OrthoDB" id="6516509at2"/>
<dbReference type="NCBIfam" id="TIGR02551">
    <property type="entry name" value="SpaO_YscQ"/>
    <property type="match status" value="1"/>
</dbReference>
<dbReference type="GO" id="GO:0030254">
    <property type="term" value="P:protein secretion by the type III secretion system"/>
    <property type="evidence" value="ECO:0007669"/>
    <property type="project" value="InterPro"/>
</dbReference>
<name>A0A014M1U3_9GAMM</name>
<dbReference type="SUPFAM" id="SSF101801">
    <property type="entry name" value="Surface presentation of antigens (SPOA)"/>
    <property type="match status" value="1"/>
</dbReference>
<reference evidence="3 4" key="1">
    <citation type="submission" date="2014-02" db="EMBL/GenBank/DDBJ databases">
        <title>Draft genome of Erwinia mallotivora strain BT-MARDI, a papaya dieback pathogen.</title>
        <authorList>
            <person name="Redzuan R."/>
            <person name="Abu Bakar N."/>
            <person name="Badrun R."/>
            <person name="Mohd Raih M.F."/>
            <person name="Rozano L."/>
            <person name="Mat Amin N."/>
        </authorList>
    </citation>
    <scope>NUCLEOTIDE SEQUENCE [LARGE SCALE GENOMIC DNA]</scope>
    <source>
        <strain evidence="3 4">BT-MARDI</strain>
    </source>
</reference>
<dbReference type="PRINTS" id="PR00956">
    <property type="entry name" value="FLGMOTORFLIN"/>
</dbReference>
<comment type="similarity">
    <text evidence="1">Belongs to the FliN/MopA/SpaO family.</text>
</comment>
<dbReference type="RefSeq" id="WP_034936557.1">
    <property type="nucleotide sequence ID" value="NZ_JFHN01000044.1"/>
</dbReference>
<dbReference type="PATRIC" id="fig|69222.5.peg.1893"/>
<organism evidence="3 4">
    <name type="scientific">Erwinia mallotivora</name>
    <dbReference type="NCBI Taxonomy" id="69222"/>
    <lineage>
        <taxon>Bacteria</taxon>
        <taxon>Pseudomonadati</taxon>
        <taxon>Pseudomonadota</taxon>
        <taxon>Gammaproteobacteria</taxon>
        <taxon>Enterobacterales</taxon>
        <taxon>Erwiniaceae</taxon>
        <taxon>Erwinia</taxon>
    </lineage>
</organism>
<dbReference type="InterPro" id="IPR001543">
    <property type="entry name" value="FliN-like_C"/>
</dbReference>
<dbReference type="Proteomes" id="UP000019918">
    <property type="component" value="Unassembled WGS sequence"/>
</dbReference>
<dbReference type="GO" id="GO:0071978">
    <property type="term" value="P:bacterial-type flagellum-dependent swarming motility"/>
    <property type="evidence" value="ECO:0007669"/>
    <property type="project" value="TreeGrafter"/>
</dbReference>
<feature type="domain" description="Flagellar motor switch protein FliN-like C-terminal" evidence="2">
    <location>
        <begin position="260"/>
        <end position="329"/>
    </location>
</feature>
<dbReference type="InterPro" id="IPR001172">
    <property type="entry name" value="FliN_T3SS_HrcQb"/>
</dbReference>
<evidence type="ECO:0000259" key="2">
    <source>
        <dbReference type="Pfam" id="PF01052"/>
    </source>
</evidence>
<evidence type="ECO:0000256" key="1">
    <source>
        <dbReference type="ARBA" id="ARBA00009226"/>
    </source>
</evidence>